<dbReference type="AlphaFoldDB" id="A0A0K2UXD7"/>
<sequence>MNCENLLFINFLHNGPICLGPFEDLNCTFRAFWLSCPLSEGGMGSLWKKLIPSCDL</sequence>
<organism evidence="1">
    <name type="scientific">Lepeophtheirus salmonis</name>
    <name type="common">Salmon louse</name>
    <name type="synonym">Caligus salmonis</name>
    <dbReference type="NCBI Taxonomy" id="72036"/>
    <lineage>
        <taxon>Eukaryota</taxon>
        <taxon>Metazoa</taxon>
        <taxon>Ecdysozoa</taxon>
        <taxon>Arthropoda</taxon>
        <taxon>Crustacea</taxon>
        <taxon>Multicrustacea</taxon>
        <taxon>Hexanauplia</taxon>
        <taxon>Copepoda</taxon>
        <taxon>Siphonostomatoida</taxon>
        <taxon>Caligidae</taxon>
        <taxon>Lepeophtheirus</taxon>
    </lineage>
</organism>
<evidence type="ECO:0000313" key="1">
    <source>
        <dbReference type="EMBL" id="CDW42909.1"/>
    </source>
</evidence>
<proteinExistence type="predicted"/>
<accession>A0A0K2UXD7</accession>
<protein>
    <submittedName>
        <fullName evidence="1">Uncharacterized protein</fullName>
    </submittedName>
</protein>
<reference evidence="1" key="1">
    <citation type="submission" date="2014-05" db="EMBL/GenBank/DDBJ databases">
        <authorList>
            <person name="Chronopoulou M."/>
        </authorList>
    </citation>
    <scope>NUCLEOTIDE SEQUENCE</scope>
    <source>
        <tissue evidence="1">Whole organism</tissue>
    </source>
</reference>
<name>A0A0K2UXD7_LEPSM</name>
<dbReference type="EMBL" id="HACA01025548">
    <property type="protein sequence ID" value="CDW42909.1"/>
    <property type="molecule type" value="Transcribed_RNA"/>
</dbReference>